<dbReference type="Proteomes" id="UP000815260">
    <property type="component" value="Chromosome 3A"/>
</dbReference>
<protein>
    <submittedName>
        <fullName evidence="2">Uncharacterized protein</fullName>
    </submittedName>
</protein>
<gene>
    <name evidence="2" type="ORF">CFC21_036632</name>
</gene>
<comment type="caution">
    <text evidence="2">The sequence shown here is derived from an EMBL/GenBank/DDBJ whole genome shotgun (WGS) entry which is preliminary data.</text>
</comment>
<reference evidence="2" key="1">
    <citation type="journal article" date="2017" name="Gigascience">
        <title>The first near-complete assembly of the hexaploid bread wheat genome, Triticum aestivum.</title>
        <authorList>
            <person name="Zimin A.V."/>
            <person name="Puiu D."/>
            <person name="Hall R."/>
            <person name="Kingan S."/>
            <person name="Clavijo B.J."/>
            <person name="Salzberg S.L."/>
        </authorList>
    </citation>
    <scope>NUCLEOTIDE SEQUENCE</scope>
    <source>
        <tissue evidence="2">Leaf</tissue>
    </source>
</reference>
<evidence type="ECO:0000256" key="1">
    <source>
        <dbReference type="SAM" id="MobiDB-lite"/>
    </source>
</evidence>
<evidence type="ECO:0000313" key="2">
    <source>
        <dbReference type="EMBL" id="KAF7024262.1"/>
    </source>
</evidence>
<feature type="region of interest" description="Disordered" evidence="1">
    <location>
        <begin position="115"/>
        <end position="167"/>
    </location>
</feature>
<accession>A0A9R1JP24</accession>
<dbReference type="AlphaFoldDB" id="A0A9R1JP24"/>
<reference evidence="2" key="2">
    <citation type="submission" date="2020-03" db="EMBL/GenBank/DDBJ databases">
        <title>The second near-complete assembly of the hexaploid bread wheat (Triticum aestivum) genome.</title>
        <authorList>
            <person name="Zimin A.V."/>
            <person name="Puiu D."/>
            <person name="Shumante A."/>
            <person name="Alonge M."/>
            <person name="Salzberg S.L."/>
        </authorList>
    </citation>
    <scope>NUCLEOTIDE SEQUENCE</scope>
    <source>
        <tissue evidence="2">Leaf</tissue>
    </source>
</reference>
<proteinExistence type="predicted"/>
<dbReference type="OrthoDB" id="696297at2759"/>
<sequence>MMYGHGIEGLGFFHLEVPDAPPPSPSLQAIVTVVDGVASPEMLEAELNHLYRHQWDWVVTPSAAIYPPWQPCQSASDSAIIFRGEVGPPLVQIAAIRVREILEGKLAEVRAALDAPADGVPPSSSGPRRQAPPPPAVIRGRTRSRTAALRAQSASRVLGSSSPPMAP</sequence>
<organism evidence="2">
    <name type="scientific">Triticum aestivum</name>
    <name type="common">Wheat</name>
    <dbReference type="NCBI Taxonomy" id="4565"/>
    <lineage>
        <taxon>Eukaryota</taxon>
        <taxon>Viridiplantae</taxon>
        <taxon>Streptophyta</taxon>
        <taxon>Embryophyta</taxon>
        <taxon>Tracheophyta</taxon>
        <taxon>Spermatophyta</taxon>
        <taxon>Magnoliopsida</taxon>
        <taxon>Liliopsida</taxon>
        <taxon>Poales</taxon>
        <taxon>Poaceae</taxon>
        <taxon>BOP clade</taxon>
        <taxon>Pooideae</taxon>
        <taxon>Triticodae</taxon>
        <taxon>Triticeae</taxon>
        <taxon>Triticinae</taxon>
        <taxon>Triticum</taxon>
    </lineage>
</organism>
<dbReference type="EMBL" id="CM022217">
    <property type="protein sequence ID" value="KAF7024262.1"/>
    <property type="molecule type" value="Genomic_DNA"/>
</dbReference>
<feature type="compositionally biased region" description="Polar residues" evidence="1">
    <location>
        <begin position="152"/>
        <end position="167"/>
    </location>
</feature>
<name>A0A9R1JP24_WHEAT</name>